<proteinExistence type="predicted"/>
<reference evidence="2" key="1">
    <citation type="submission" date="2022-01" db="EMBL/GenBank/DDBJ databases">
        <authorList>
            <person name="Jo J.-H."/>
            <person name="Im W.-T."/>
        </authorList>
    </citation>
    <scope>NUCLEOTIDE SEQUENCE</scope>
    <source>
        <strain evidence="2">NA20</strain>
    </source>
</reference>
<keyword evidence="3" id="KW-1185">Reference proteome</keyword>
<feature type="region of interest" description="Disordered" evidence="1">
    <location>
        <begin position="43"/>
        <end position="74"/>
    </location>
</feature>
<evidence type="ECO:0008006" key="4">
    <source>
        <dbReference type="Google" id="ProtNLM"/>
    </source>
</evidence>
<dbReference type="EMBL" id="JAKLTR010000028">
    <property type="protein sequence ID" value="MCG2617963.1"/>
    <property type="molecule type" value="Genomic_DNA"/>
</dbReference>
<organism evidence="2 3">
    <name type="scientific">Terrimonas ginsenosidimutans</name>
    <dbReference type="NCBI Taxonomy" id="2908004"/>
    <lineage>
        <taxon>Bacteria</taxon>
        <taxon>Pseudomonadati</taxon>
        <taxon>Bacteroidota</taxon>
        <taxon>Chitinophagia</taxon>
        <taxon>Chitinophagales</taxon>
        <taxon>Chitinophagaceae</taxon>
        <taxon>Terrimonas</taxon>
    </lineage>
</organism>
<evidence type="ECO:0000313" key="3">
    <source>
        <dbReference type="Proteomes" id="UP001165367"/>
    </source>
</evidence>
<feature type="non-terminal residue" evidence="2">
    <location>
        <position position="113"/>
    </location>
</feature>
<dbReference type="RefSeq" id="WP_237876957.1">
    <property type="nucleotide sequence ID" value="NZ_JAKLTR010000028.1"/>
</dbReference>
<protein>
    <recommendedName>
        <fullName evidence="4">Type II toxin-antitoxin system RelE/ParE family toxin</fullName>
    </recommendedName>
</protein>
<accession>A0ABS9L066</accession>
<dbReference type="Proteomes" id="UP001165367">
    <property type="component" value="Unassembled WGS sequence"/>
</dbReference>
<sequence>MKTLEDQAGYFACVNYRSQSVIELSVKQFSFTSIIIQVNLKTKSKKLPSPPGRDSGNSGRGHESAGELRPAPPVSRVYSIPSLTQLWRSPGTLKSLNQMVRVGRYTVHYEPAK</sequence>
<evidence type="ECO:0000313" key="2">
    <source>
        <dbReference type="EMBL" id="MCG2617963.1"/>
    </source>
</evidence>
<evidence type="ECO:0000256" key="1">
    <source>
        <dbReference type="SAM" id="MobiDB-lite"/>
    </source>
</evidence>
<gene>
    <name evidence="2" type="ORF">LZZ85_26915</name>
</gene>
<name>A0ABS9L066_9BACT</name>
<comment type="caution">
    <text evidence="2">The sequence shown here is derived from an EMBL/GenBank/DDBJ whole genome shotgun (WGS) entry which is preliminary data.</text>
</comment>